<dbReference type="PROSITE" id="PS50883">
    <property type="entry name" value="EAL"/>
    <property type="match status" value="1"/>
</dbReference>
<evidence type="ECO:0000313" key="6">
    <source>
        <dbReference type="Proteomes" id="UP000032452"/>
    </source>
</evidence>
<evidence type="ECO:0000256" key="2">
    <source>
        <dbReference type="SAM" id="Phobius"/>
    </source>
</evidence>
<dbReference type="SUPFAM" id="SSF55073">
    <property type="entry name" value="Nucleotide cyclase"/>
    <property type="match status" value="1"/>
</dbReference>
<keyword evidence="1" id="KW-0175">Coiled coil</keyword>
<evidence type="ECO:0000259" key="4">
    <source>
        <dbReference type="PROSITE" id="PS50887"/>
    </source>
</evidence>
<dbReference type="CDD" id="cd01948">
    <property type="entry name" value="EAL"/>
    <property type="match status" value="1"/>
</dbReference>
<dbReference type="Gene3D" id="3.20.20.450">
    <property type="entry name" value="EAL domain"/>
    <property type="match status" value="1"/>
</dbReference>
<protein>
    <recommendedName>
        <fullName evidence="7">Diguanylate cyclase</fullName>
    </recommendedName>
</protein>
<dbReference type="PATRIC" id="fig|1618023.3.peg.1001"/>
<dbReference type="SMART" id="SM00267">
    <property type="entry name" value="GGDEF"/>
    <property type="match status" value="1"/>
</dbReference>
<dbReference type="STRING" id="1618023.UH38_17980"/>
<feature type="coiled-coil region" evidence="1">
    <location>
        <begin position="94"/>
        <end position="153"/>
    </location>
</feature>
<dbReference type="InterPro" id="IPR029787">
    <property type="entry name" value="Nucleotide_cyclase"/>
</dbReference>
<keyword evidence="6" id="KW-1185">Reference proteome</keyword>
<dbReference type="InterPro" id="IPR001633">
    <property type="entry name" value="EAL_dom"/>
</dbReference>
<sequence length="596" mass="66654">MALHTAVTFIMLSLGILLAVPNSSLVQTIFSDTFGGAIARRLLPSIIIVSLVLGWLCLQTQKTGLMETEFSVALLVLSNIIIFAVLVWLDARALNQIDKKRKQAELELFRAHEDLESRVSARTQELEVANALLQEEIVERKQAEVALRQTEQRLAWQSSHDILTGLVNRWEFERRLKLALSSAKTDNQQHSLCYLDLDRFKIVNDTCGHAAGDELLRQVTALLQKQVRATDTLARLGGDEFALLLNQCPLIQSLRIANVLRKSLQEFRFIWQDNTFTIGVSIGLVAINADTLDLSSILSAADMACYAAKNAGRNCVHVYQADDQALASGHGQMQWISRLTRALQSDAFCLYCQAIVPLTSAESKGEHYEILLRLQDETGKLIPPMAFIPAAERYNIMHLIDRWVISTFFARLDQHYQEAWQFFQTPSRANMYAINLSGASINDDSFTDFLYQQFSLYSIPPQLICFEITETVAITNLDKAGELIAKLKQLGCRFALDDFGRGMSSFAYLKNLPVDYLKIDGEFIKDIVNDSTDLALTQAINQVGHAMGIQTIAEFVEDDTILAKIGELGVDYAQGYGIAKPQPLQFQSSTLVLAQF</sequence>
<dbReference type="SMART" id="SM00052">
    <property type="entry name" value="EAL"/>
    <property type="match status" value="1"/>
</dbReference>
<feature type="transmembrane region" description="Helical" evidence="2">
    <location>
        <begin position="70"/>
        <end position="89"/>
    </location>
</feature>
<dbReference type="Pfam" id="PF00990">
    <property type="entry name" value="GGDEF"/>
    <property type="match status" value="1"/>
</dbReference>
<dbReference type="PANTHER" id="PTHR33121">
    <property type="entry name" value="CYCLIC DI-GMP PHOSPHODIESTERASE PDEF"/>
    <property type="match status" value="1"/>
</dbReference>
<comment type="caution">
    <text evidence="5">The sequence shown here is derived from an EMBL/GenBank/DDBJ whole genome shotgun (WGS) entry which is preliminary data.</text>
</comment>
<dbReference type="InterPro" id="IPR043128">
    <property type="entry name" value="Rev_trsase/Diguanyl_cyclase"/>
</dbReference>
<organism evidence="5 6">
    <name type="scientific">Aliterella atlantica CENA595</name>
    <dbReference type="NCBI Taxonomy" id="1618023"/>
    <lineage>
        <taxon>Bacteria</taxon>
        <taxon>Bacillati</taxon>
        <taxon>Cyanobacteriota</taxon>
        <taxon>Cyanophyceae</taxon>
        <taxon>Chroococcidiopsidales</taxon>
        <taxon>Aliterellaceae</taxon>
        <taxon>Aliterella</taxon>
    </lineage>
</organism>
<dbReference type="InterPro" id="IPR050706">
    <property type="entry name" value="Cyclic-di-GMP_PDE-like"/>
</dbReference>
<dbReference type="Proteomes" id="UP000032452">
    <property type="component" value="Unassembled WGS sequence"/>
</dbReference>
<feature type="transmembrane region" description="Helical" evidence="2">
    <location>
        <begin position="38"/>
        <end position="58"/>
    </location>
</feature>
<dbReference type="NCBIfam" id="TIGR00254">
    <property type="entry name" value="GGDEF"/>
    <property type="match status" value="1"/>
</dbReference>
<keyword evidence="2" id="KW-0472">Membrane</keyword>
<dbReference type="PANTHER" id="PTHR33121:SF23">
    <property type="entry name" value="CYCLIC DI-GMP PHOSPHODIESTERASE PDEB"/>
    <property type="match status" value="1"/>
</dbReference>
<dbReference type="FunFam" id="3.30.70.270:FF:000001">
    <property type="entry name" value="Diguanylate cyclase domain protein"/>
    <property type="match status" value="1"/>
</dbReference>
<dbReference type="PROSITE" id="PS50887">
    <property type="entry name" value="GGDEF"/>
    <property type="match status" value="1"/>
</dbReference>
<feature type="domain" description="EAL" evidence="3">
    <location>
        <begin position="332"/>
        <end position="595"/>
    </location>
</feature>
<evidence type="ECO:0000259" key="3">
    <source>
        <dbReference type="PROSITE" id="PS50883"/>
    </source>
</evidence>
<keyword evidence="2" id="KW-0812">Transmembrane</keyword>
<dbReference type="AlphaFoldDB" id="A0A0D8ZPS2"/>
<dbReference type="Pfam" id="PF00563">
    <property type="entry name" value="EAL"/>
    <property type="match status" value="1"/>
</dbReference>
<evidence type="ECO:0000256" key="1">
    <source>
        <dbReference type="SAM" id="Coils"/>
    </source>
</evidence>
<dbReference type="EMBL" id="JYON01000022">
    <property type="protein sequence ID" value="KJH70514.1"/>
    <property type="molecule type" value="Genomic_DNA"/>
</dbReference>
<accession>A0A0D8ZPS2</accession>
<name>A0A0D8ZPS2_9CYAN</name>
<dbReference type="GO" id="GO:0071111">
    <property type="term" value="F:cyclic-guanylate-specific phosphodiesterase activity"/>
    <property type="evidence" value="ECO:0007669"/>
    <property type="project" value="InterPro"/>
</dbReference>
<dbReference type="InterPro" id="IPR000160">
    <property type="entry name" value="GGDEF_dom"/>
</dbReference>
<keyword evidence="2" id="KW-1133">Transmembrane helix</keyword>
<dbReference type="Gene3D" id="3.30.70.270">
    <property type="match status" value="1"/>
</dbReference>
<gene>
    <name evidence="5" type="ORF">UH38_17980</name>
</gene>
<evidence type="ECO:0008006" key="7">
    <source>
        <dbReference type="Google" id="ProtNLM"/>
    </source>
</evidence>
<proteinExistence type="predicted"/>
<feature type="domain" description="GGDEF" evidence="4">
    <location>
        <begin position="188"/>
        <end position="321"/>
    </location>
</feature>
<evidence type="ECO:0000313" key="5">
    <source>
        <dbReference type="EMBL" id="KJH70514.1"/>
    </source>
</evidence>
<reference evidence="5 6" key="1">
    <citation type="submission" date="2015-02" db="EMBL/GenBank/DDBJ databases">
        <title>Draft genome of a novel marine cyanobacterium (Chroococcales) isolated from South Atlantic Ocean.</title>
        <authorList>
            <person name="Rigonato J."/>
            <person name="Alvarenga D.O."/>
            <person name="Branco L.H."/>
            <person name="Varani A.M."/>
            <person name="Brandini F.P."/>
            <person name="Fiore M.F."/>
        </authorList>
    </citation>
    <scope>NUCLEOTIDE SEQUENCE [LARGE SCALE GENOMIC DNA]</scope>
    <source>
        <strain evidence="5 6">CENA595</strain>
    </source>
</reference>
<dbReference type="SUPFAM" id="SSF141868">
    <property type="entry name" value="EAL domain-like"/>
    <property type="match status" value="1"/>
</dbReference>
<dbReference type="InterPro" id="IPR035919">
    <property type="entry name" value="EAL_sf"/>
</dbReference>
<dbReference type="CDD" id="cd01949">
    <property type="entry name" value="GGDEF"/>
    <property type="match status" value="1"/>
</dbReference>